<dbReference type="EMBL" id="CP099468">
    <property type="protein sequence ID" value="USQ86975.1"/>
    <property type="molecule type" value="Genomic_DNA"/>
</dbReference>
<evidence type="ECO:0000313" key="1">
    <source>
        <dbReference type="EMBL" id="USQ86975.1"/>
    </source>
</evidence>
<organism evidence="1 2">
    <name type="scientific">Streptomyces phaeoluteigriseus</name>
    <dbReference type="NCBI Taxonomy" id="114686"/>
    <lineage>
        <taxon>Bacteria</taxon>
        <taxon>Bacillati</taxon>
        <taxon>Actinomycetota</taxon>
        <taxon>Actinomycetes</taxon>
        <taxon>Kitasatosporales</taxon>
        <taxon>Streptomycetaceae</taxon>
        <taxon>Streptomyces</taxon>
        <taxon>Streptomyces aurantiacus group</taxon>
    </lineage>
</organism>
<protein>
    <submittedName>
        <fullName evidence="1">Uncharacterized protein</fullName>
    </submittedName>
</protein>
<dbReference type="RefSeq" id="WP_252552764.1">
    <property type="nucleotide sequence ID" value="NZ_CP099468.1"/>
</dbReference>
<dbReference type="Proteomes" id="UP001056374">
    <property type="component" value="Chromosome"/>
</dbReference>
<evidence type="ECO:0000313" key="2">
    <source>
        <dbReference type="Proteomes" id="UP001056374"/>
    </source>
</evidence>
<reference evidence="1" key="1">
    <citation type="submission" date="2022-06" db="EMBL/GenBank/DDBJ databases">
        <title>Complete genome sequence of soil microorganisms Streptomyces sp. Qhu-M197 isolated from Alpine meadows habitats on the Tibetan Plateau.</title>
        <authorList>
            <person name="Zhang B."/>
            <person name="Xiang X."/>
            <person name="Fan J."/>
        </authorList>
    </citation>
    <scope>NUCLEOTIDE SEQUENCE</scope>
    <source>
        <strain evidence="1">Qhu-M197</strain>
    </source>
</reference>
<sequence length="97" mass="11082">MTTIDVKRWTSRADRIREDDGYTYESLARDLAGQLGWTTAVDLATALRGHVYGWSGGHPLHQDVKPLYDRLGWEQAALVAAWFRNANNQPTDRRRTP</sequence>
<gene>
    <name evidence="1" type="ORF">NFX46_26630</name>
</gene>
<name>A0ABY4ZEN4_9ACTN</name>
<proteinExistence type="predicted"/>
<accession>A0ABY4ZEN4</accession>
<keyword evidence="2" id="KW-1185">Reference proteome</keyword>